<dbReference type="RefSeq" id="WP_013883331.1">
    <property type="nucleotide sequence ID" value="NC_015671.1"/>
</dbReference>
<evidence type="ECO:0000313" key="2">
    <source>
        <dbReference type="EMBL" id="AEI11812.1"/>
    </source>
</evidence>
<feature type="transmembrane region" description="Helical" evidence="1">
    <location>
        <begin position="12"/>
        <end position="33"/>
    </location>
</feature>
<dbReference type="Proteomes" id="UP000000485">
    <property type="component" value="Chromosome"/>
</dbReference>
<name>F8A2F5_CELGA</name>
<evidence type="ECO:0000256" key="1">
    <source>
        <dbReference type="SAM" id="Phobius"/>
    </source>
</evidence>
<keyword evidence="1" id="KW-0812">Transmembrane</keyword>
<evidence type="ECO:0000313" key="3">
    <source>
        <dbReference type="Proteomes" id="UP000000485"/>
    </source>
</evidence>
<keyword evidence="3" id="KW-1185">Reference proteome</keyword>
<accession>F8A2F5</accession>
<dbReference type="AlphaFoldDB" id="F8A2F5"/>
<dbReference type="EMBL" id="CP002665">
    <property type="protein sequence ID" value="AEI11812.1"/>
    <property type="molecule type" value="Genomic_DNA"/>
</dbReference>
<dbReference type="KEGG" id="cga:Celgi_1293"/>
<feature type="transmembrane region" description="Helical" evidence="1">
    <location>
        <begin position="39"/>
        <end position="55"/>
    </location>
</feature>
<organism evidence="2 3">
    <name type="scientific">Cellulomonas gilvus (strain ATCC 13127 / NRRL B-14078)</name>
    <name type="common">Cellvibrio gilvus</name>
    <dbReference type="NCBI Taxonomy" id="593907"/>
    <lineage>
        <taxon>Bacteria</taxon>
        <taxon>Bacillati</taxon>
        <taxon>Actinomycetota</taxon>
        <taxon>Actinomycetes</taxon>
        <taxon>Micrococcales</taxon>
        <taxon>Cellulomonadaceae</taxon>
        <taxon>Cellulomonas</taxon>
    </lineage>
</organism>
<sequence length="56" mass="5751" precursor="true">MSDEQKRRRNPLARWCLAVGAAVSVMGLALAASPDGAEPVAAIGGVLLGLGVFWSN</sequence>
<keyword evidence="1" id="KW-1133">Transmembrane helix</keyword>
<dbReference type="STRING" id="593907.Celgi_1293"/>
<dbReference type="HOGENOM" id="CLU_3005737_0_0_11"/>
<keyword evidence="1" id="KW-0472">Membrane</keyword>
<proteinExistence type="predicted"/>
<reference evidence="3" key="1">
    <citation type="submission" date="2011-04" db="EMBL/GenBank/DDBJ databases">
        <title>Complete sequence of Cellvibrio gilvus ATCC 13127.</title>
        <authorList>
            <person name="Lucas S."/>
            <person name="Han J."/>
            <person name="Lapidus A."/>
            <person name="Cheng J.-F."/>
            <person name="Goodwin L."/>
            <person name="Pitluck S."/>
            <person name="Peters L."/>
            <person name="Munk A."/>
            <person name="Detter J.C."/>
            <person name="Han C."/>
            <person name="Tapia R."/>
            <person name="Land M."/>
            <person name="Hauser L."/>
            <person name="Kyrpides N."/>
            <person name="Ivanova N."/>
            <person name="Ovchinnikova G."/>
            <person name="Pagani I."/>
            <person name="Mead D."/>
            <person name="Brumm P."/>
            <person name="Woyke T."/>
        </authorList>
    </citation>
    <scope>NUCLEOTIDE SEQUENCE [LARGE SCALE GENOMIC DNA]</scope>
    <source>
        <strain evidence="3">ATCC 13127 / NRRL B-14078</strain>
    </source>
</reference>
<protein>
    <submittedName>
        <fullName evidence="2">Uncharacterized protein</fullName>
    </submittedName>
</protein>
<gene>
    <name evidence="2" type="ordered locus">Celgi_1293</name>
</gene>